<name>A0A835JC10_9ROSI</name>
<evidence type="ECO:0000313" key="1">
    <source>
        <dbReference type="EMBL" id="KAF9664510.1"/>
    </source>
</evidence>
<organism evidence="1 2">
    <name type="scientific">Salix dunnii</name>
    <dbReference type="NCBI Taxonomy" id="1413687"/>
    <lineage>
        <taxon>Eukaryota</taxon>
        <taxon>Viridiplantae</taxon>
        <taxon>Streptophyta</taxon>
        <taxon>Embryophyta</taxon>
        <taxon>Tracheophyta</taxon>
        <taxon>Spermatophyta</taxon>
        <taxon>Magnoliopsida</taxon>
        <taxon>eudicotyledons</taxon>
        <taxon>Gunneridae</taxon>
        <taxon>Pentapetalae</taxon>
        <taxon>rosids</taxon>
        <taxon>fabids</taxon>
        <taxon>Malpighiales</taxon>
        <taxon>Salicaceae</taxon>
        <taxon>Saliceae</taxon>
        <taxon>Salix</taxon>
    </lineage>
</organism>
<dbReference type="EMBL" id="JADGMS010000016">
    <property type="protein sequence ID" value="KAF9664510.1"/>
    <property type="molecule type" value="Genomic_DNA"/>
</dbReference>
<gene>
    <name evidence="1" type="ORF">SADUNF_Sadunf16G0026200</name>
</gene>
<sequence length="68" mass="7781">MPGGDWSKLLEVRTSMRDLGLRKAPESAWVDVGSEFSHFVVAVRNSRCIIKRVKVDRVRFGHSPELDR</sequence>
<dbReference type="AlphaFoldDB" id="A0A835JC10"/>
<dbReference type="OrthoDB" id="185373at2759"/>
<protein>
    <submittedName>
        <fullName evidence="1">Uncharacterized protein</fullName>
    </submittedName>
</protein>
<proteinExistence type="predicted"/>
<dbReference type="Proteomes" id="UP000657918">
    <property type="component" value="Chromosome 16"/>
</dbReference>
<evidence type="ECO:0000313" key="2">
    <source>
        <dbReference type="Proteomes" id="UP000657918"/>
    </source>
</evidence>
<accession>A0A835JC10</accession>
<reference evidence="1 2" key="1">
    <citation type="submission" date="2020-10" db="EMBL/GenBank/DDBJ databases">
        <title>Plant Genome Project.</title>
        <authorList>
            <person name="Zhang R.-G."/>
        </authorList>
    </citation>
    <scope>NUCLEOTIDE SEQUENCE [LARGE SCALE GENOMIC DNA]</scope>
    <source>
        <strain evidence="1">FAFU-HL-1</strain>
        <tissue evidence="1">Leaf</tissue>
    </source>
</reference>
<keyword evidence="2" id="KW-1185">Reference proteome</keyword>
<comment type="caution">
    <text evidence="1">The sequence shown here is derived from an EMBL/GenBank/DDBJ whole genome shotgun (WGS) entry which is preliminary data.</text>
</comment>